<dbReference type="EMBL" id="BLJN01000001">
    <property type="protein sequence ID" value="GFE78106.1"/>
    <property type="molecule type" value="Genomic_DNA"/>
</dbReference>
<feature type="active site" description="Charge relay system" evidence="5">
    <location>
        <position position="371"/>
    </location>
</feature>
<dbReference type="RefSeq" id="WP_161810041.1">
    <property type="nucleotide sequence ID" value="NZ_BLJN01000001.1"/>
</dbReference>
<dbReference type="PROSITE" id="PS51892">
    <property type="entry name" value="SUBTILASE"/>
    <property type="match status" value="1"/>
</dbReference>
<dbReference type="InterPro" id="IPR036852">
    <property type="entry name" value="Peptidase_S8/S53_dom_sf"/>
</dbReference>
<evidence type="ECO:0000256" key="1">
    <source>
        <dbReference type="ARBA" id="ARBA00011073"/>
    </source>
</evidence>
<feature type="active site" description="Charge relay system" evidence="5">
    <location>
        <position position="219"/>
    </location>
</feature>
<dbReference type="InterPro" id="IPR022398">
    <property type="entry name" value="Peptidase_S8_His-AS"/>
</dbReference>
<dbReference type="PANTHER" id="PTHR43806:SF11">
    <property type="entry name" value="CEREVISIN-RELATED"/>
    <property type="match status" value="1"/>
</dbReference>
<keyword evidence="9" id="KW-1185">Reference proteome</keyword>
<feature type="domain" description="Peptidase S8/S53" evidence="7">
    <location>
        <begin position="186"/>
        <end position="420"/>
    </location>
</feature>
<sequence>MFPTKSILLAFLLLATGGVARAQVTLPQVQVPNLPGLPTEPLNRTVNDVLDQADPQRLRELRQVRIRHLLRTNRTVLEADPRGAPIVRSEVVALSPTPAALDRARAAGFGIGRTRTLEGLDVSIVVLQAPQGMSTRRALERLRREDPEGTYDYNHVYLESGVVPAAAAEETSVVASNGSPAVTARVGLIDGGVQRSHPVFNGVNVHEHGCTGGAVPSAHGTAVASLLVGQGDVFHGAAPGAELFAADVYCGLATGGALDSVAEAFAWMSREKVPVINISLVGPANVLLERIVRVVTARGHIVVAAVGNDGPSAPPLFPAAYPEVVAVTGVDAKQRVLVEACRGKHVDFSAPGANMSAAGIEAPFGVVRGTSFAAPLVAGLLARQLLAVGGKEQAEAAIADLAARATDLGARGVDKIYGNGLVGNDLRPPEQLSLAAH</sequence>
<feature type="chain" id="PRO_5032870173" evidence="6">
    <location>
        <begin position="23"/>
        <end position="437"/>
    </location>
</feature>
<evidence type="ECO:0000256" key="2">
    <source>
        <dbReference type="ARBA" id="ARBA00022670"/>
    </source>
</evidence>
<dbReference type="SUPFAM" id="SSF52743">
    <property type="entry name" value="Subtilisin-like"/>
    <property type="match status" value="1"/>
</dbReference>
<feature type="active site" description="Charge relay system" evidence="5">
    <location>
        <position position="190"/>
    </location>
</feature>
<dbReference type="CDD" id="cd05561">
    <property type="entry name" value="Peptidases_S8_4"/>
    <property type="match status" value="1"/>
</dbReference>
<accession>A0A829Y5K8</accession>
<keyword evidence="6" id="KW-0732">Signal</keyword>
<dbReference type="InterPro" id="IPR015500">
    <property type="entry name" value="Peptidase_S8_subtilisin-rel"/>
</dbReference>
<gene>
    <name evidence="8" type="ORF">GCM10011487_01060</name>
</gene>
<dbReference type="GO" id="GO:0004252">
    <property type="term" value="F:serine-type endopeptidase activity"/>
    <property type="evidence" value="ECO:0007669"/>
    <property type="project" value="UniProtKB-UniRule"/>
</dbReference>
<comment type="similarity">
    <text evidence="1 5">Belongs to the peptidase S8 family.</text>
</comment>
<evidence type="ECO:0000256" key="3">
    <source>
        <dbReference type="ARBA" id="ARBA00022801"/>
    </source>
</evidence>
<dbReference type="Gene3D" id="3.40.50.200">
    <property type="entry name" value="Peptidase S8/S53 domain"/>
    <property type="match status" value="1"/>
</dbReference>
<dbReference type="PROSITE" id="PS00138">
    <property type="entry name" value="SUBTILASE_SER"/>
    <property type="match status" value="1"/>
</dbReference>
<keyword evidence="2 5" id="KW-0645">Protease</keyword>
<dbReference type="PROSITE" id="PS00137">
    <property type="entry name" value="SUBTILASE_HIS"/>
    <property type="match status" value="1"/>
</dbReference>
<keyword evidence="4 5" id="KW-0720">Serine protease</keyword>
<reference evidence="9" key="1">
    <citation type="submission" date="2020-01" db="EMBL/GenBank/DDBJ databases">
        <title>'Steroidobacter agaridevorans' sp. nov., agar-degrading bacteria isolated from rhizosphere soils.</title>
        <authorList>
            <person name="Ikenaga M."/>
            <person name="Kataoka M."/>
            <person name="Murouchi A."/>
            <person name="Katsuragi S."/>
            <person name="Sakai M."/>
        </authorList>
    </citation>
    <scope>NUCLEOTIDE SEQUENCE [LARGE SCALE GENOMIC DNA]</scope>
    <source>
        <strain evidence="9">YU21-B</strain>
    </source>
</reference>
<evidence type="ECO:0000256" key="5">
    <source>
        <dbReference type="PROSITE-ProRule" id="PRU01240"/>
    </source>
</evidence>
<dbReference type="InterPro" id="IPR023828">
    <property type="entry name" value="Peptidase_S8_Ser-AS"/>
</dbReference>
<dbReference type="Pfam" id="PF00082">
    <property type="entry name" value="Peptidase_S8"/>
    <property type="match status" value="1"/>
</dbReference>
<evidence type="ECO:0000259" key="7">
    <source>
        <dbReference type="Pfam" id="PF00082"/>
    </source>
</evidence>
<evidence type="ECO:0000256" key="6">
    <source>
        <dbReference type="SAM" id="SignalP"/>
    </source>
</evidence>
<evidence type="ECO:0000313" key="8">
    <source>
        <dbReference type="EMBL" id="GFE78106.1"/>
    </source>
</evidence>
<protein>
    <submittedName>
        <fullName evidence="8">Protease</fullName>
    </submittedName>
</protein>
<dbReference type="PANTHER" id="PTHR43806">
    <property type="entry name" value="PEPTIDASE S8"/>
    <property type="match status" value="1"/>
</dbReference>
<name>A0A829Y5K8_9GAMM</name>
<evidence type="ECO:0000256" key="4">
    <source>
        <dbReference type="ARBA" id="ARBA00022825"/>
    </source>
</evidence>
<feature type="signal peptide" evidence="6">
    <location>
        <begin position="1"/>
        <end position="22"/>
    </location>
</feature>
<dbReference type="GO" id="GO:0006508">
    <property type="term" value="P:proteolysis"/>
    <property type="evidence" value="ECO:0007669"/>
    <property type="project" value="UniProtKB-KW"/>
</dbReference>
<organism evidence="8 9">
    <name type="scientific">Steroidobacter agaridevorans</name>
    <dbReference type="NCBI Taxonomy" id="2695856"/>
    <lineage>
        <taxon>Bacteria</taxon>
        <taxon>Pseudomonadati</taxon>
        <taxon>Pseudomonadota</taxon>
        <taxon>Gammaproteobacteria</taxon>
        <taxon>Steroidobacterales</taxon>
        <taxon>Steroidobacteraceae</taxon>
        <taxon>Steroidobacter</taxon>
    </lineage>
</organism>
<dbReference type="Proteomes" id="UP000445000">
    <property type="component" value="Unassembled WGS sequence"/>
</dbReference>
<evidence type="ECO:0000313" key="9">
    <source>
        <dbReference type="Proteomes" id="UP000445000"/>
    </source>
</evidence>
<dbReference type="InterPro" id="IPR000209">
    <property type="entry name" value="Peptidase_S8/S53_dom"/>
</dbReference>
<comment type="caution">
    <text evidence="8">The sequence shown here is derived from an EMBL/GenBank/DDBJ whole genome shotgun (WGS) entry which is preliminary data.</text>
</comment>
<dbReference type="AlphaFoldDB" id="A0A829Y5K8"/>
<dbReference type="InterPro" id="IPR050131">
    <property type="entry name" value="Peptidase_S8_subtilisin-like"/>
</dbReference>
<proteinExistence type="inferred from homology"/>
<dbReference type="PRINTS" id="PR00723">
    <property type="entry name" value="SUBTILISIN"/>
</dbReference>
<keyword evidence="3 5" id="KW-0378">Hydrolase</keyword>